<keyword evidence="5 9" id="KW-1133">Transmembrane helix</keyword>
<dbReference type="PRINTS" id="PR01434">
    <property type="entry name" value="NADHDHGNASE5"/>
</dbReference>
<feature type="transmembrane region" description="Helical" evidence="9">
    <location>
        <begin position="235"/>
        <end position="257"/>
    </location>
</feature>
<feature type="transmembrane region" description="Helical" evidence="9">
    <location>
        <begin position="107"/>
        <end position="127"/>
    </location>
</feature>
<keyword evidence="4 9" id="KW-0812">Transmembrane</keyword>
<feature type="transmembrane region" description="Helical" evidence="9">
    <location>
        <begin position="536"/>
        <end position="557"/>
    </location>
</feature>
<evidence type="ECO:0000313" key="12">
    <source>
        <dbReference type="Proteomes" id="UP000694867"/>
    </source>
</evidence>
<evidence type="ECO:0000256" key="1">
    <source>
        <dbReference type="ARBA" id="ARBA00003257"/>
    </source>
</evidence>
<gene>
    <name evidence="11 13 14" type="primary">ND5</name>
    <name evidence="14" type="ORF">KEG52_p08</name>
    <name evidence="13" type="ORF">KEG52_p19</name>
</gene>
<dbReference type="Proteomes" id="UP000694867">
    <property type="component" value="Mitochondrion MT"/>
</dbReference>
<feature type="transmembrane region" description="Helical" evidence="9">
    <location>
        <begin position="289"/>
        <end position="310"/>
    </location>
</feature>
<comment type="function">
    <text evidence="1">Core subunit of the mitochondrial membrane respiratory chain NADH dehydrogenase (Complex I) that is believed to belong to the minimal assembly required for catalysis. Complex I functions in the transfer of electrons from NADH to the respiratory chain. The immediate electron acceptor for the enzyme is believed to be ubiquinone.</text>
</comment>
<feature type="transmembrane region" description="Helical" evidence="9">
    <location>
        <begin position="6"/>
        <end position="25"/>
    </location>
</feature>
<dbReference type="GO" id="GO:0008137">
    <property type="term" value="F:NADH dehydrogenase (ubiquinone) activity"/>
    <property type="evidence" value="ECO:0007669"/>
    <property type="project" value="UniProtKB-EC"/>
</dbReference>
<evidence type="ECO:0000313" key="11">
    <source>
        <dbReference type="EMBL" id="ABN45843.1"/>
    </source>
</evidence>
<comment type="catalytic activity">
    <reaction evidence="8">
        <text>a ubiquinone + NADH + 5 H(+)(in) = a ubiquinol + NAD(+) + 4 H(+)(out)</text>
        <dbReference type="Rhea" id="RHEA:29091"/>
        <dbReference type="Rhea" id="RHEA-COMP:9565"/>
        <dbReference type="Rhea" id="RHEA-COMP:9566"/>
        <dbReference type="ChEBI" id="CHEBI:15378"/>
        <dbReference type="ChEBI" id="CHEBI:16389"/>
        <dbReference type="ChEBI" id="CHEBI:17976"/>
        <dbReference type="ChEBI" id="CHEBI:57540"/>
        <dbReference type="ChEBI" id="CHEBI:57945"/>
        <dbReference type="EC" id="7.1.1.2"/>
    </reaction>
</comment>
<proteinExistence type="predicted"/>
<feature type="transmembrane region" description="Helical" evidence="9">
    <location>
        <begin position="84"/>
        <end position="101"/>
    </location>
</feature>
<feature type="transmembrane region" description="Helical" evidence="9">
    <location>
        <begin position="411"/>
        <end position="434"/>
    </location>
</feature>
<dbReference type="GO" id="GO:0003954">
    <property type="term" value="F:NADH dehydrogenase activity"/>
    <property type="evidence" value="ECO:0007669"/>
    <property type="project" value="TreeGrafter"/>
</dbReference>
<dbReference type="OrthoDB" id="6516722at2759"/>
<feature type="transmembrane region" description="Helical" evidence="9">
    <location>
        <begin position="57"/>
        <end position="77"/>
    </location>
</feature>
<dbReference type="Pfam" id="PF00361">
    <property type="entry name" value="Proton_antipo_M"/>
    <property type="match status" value="1"/>
</dbReference>
<feature type="transmembrane region" description="Helical" evidence="9">
    <location>
        <begin position="440"/>
        <end position="465"/>
    </location>
</feature>
<feature type="transmembrane region" description="Helical" evidence="9">
    <location>
        <begin position="173"/>
        <end position="196"/>
    </location>
</feature>
<evidence type="ECO:0000256" key="3">
    <source>
        <dbReference type="ARBA" id="ARBA00012944"/>
    </source>
</evidence>
<evidence type="ECO:0000256" key="6">
    <source>
        <dbReference type="ARBA" id="ARBA00023136"/>
    </source>
</evidence>
<comment type="subcellular location">
    <subcellularLocation>
        <location evidence="2">Membrane</location>
        <topology evidence="2">Multi-pass membrane protein</topology>
    </subcellularLocation>
</comment>
<dbReference type="GO" id="GO:0042773">
    <property type="term" value="P:ATP synthesis coupled electron transport"/>
    <property type="evidence" value="ECO:0007669"/>
    <property type="project" value="InterPro"/>
</dbReference>
<evidence type="ECO:0000256" key="8">
    <source>
        <dbReference type="ARBA" id="ARBA00049551"/>
    </source>
</evidence>
<feature type="transmembrane region" description="Helical" evidence="9">
    <location>
        <begin position="331"/>
        <end position="349"/>
    </location>
</feature>
<dbReference type="EC" id="7.1.1.2" evidence="3"/>
<feature type="transmembrane region" description="Helical" evidence="9">
    <location>
        <begin position="477"/>
        <end position="497"/>
    </location>
</feature>
<evidence type="ECO:0000259" key="10">
    <source>
        <dbReference type="Pfam" id="PF00361"/>
    </source>
</evidence>
<dbReference type="PANTHER" id="PTHR42829:SF2">
    <property type="entry name" value="NADH-UBIQUINONE OXIDOREDUCTASE CHAIN 5"/>
    <property type="match status" value="1"/>
</dbReference>
<reference evidence="13 14" key="3">
    <citation type="submission" date="2025-04" db="UniProtKB">
        <authorList>
            <consortium name="RefSeq"/>
        </authorList>
    </citation>
    <scope>IDENTIFICATION</scope>
    <source>
        <strain evidence="13 14">COS</strain>
    </source>
</reference>
<dbReference type="InterPro" id="IPR001750">
    <property type="entry name" value="ND/Mrp_TM"/>
</dbReference>
<organism evidence="11">
    <name type="scientific">Galendromus occidentalis</name>
    <name type="common">western predatory mite</name>
    <dbReference type="NCBI Taxonomy" id="34638"/>
    <lineage>
        <taxon>Eukaryota</taxon>
        <taxon>Metazoa</taxon>
        <taxon>Ecdysozoa</taxon>
        <taxon>Arthropoda</taxon>
        <taxon>Chelicerata</taxon>
        <taxon>Arachnida</taxon>
        <taxon>Acari</taxon>
        <taxon>Parasitiformes</taxon>
        <taxon>Mesostigmata</taxon>
        <taxon>Gamasina</taxon>
        <taxon>Phytoseioidea</taxon>
        <taxon>Phytoseiidae</taxon>
        <taxon>Typhlodrominae</taxon>
        <taxon>Galendromus</taxon>
    </lineage>
</organism>
<keyword evidence="6 9" id="KW-0472">Membrane</keyword>
<evidence type="ECO:0000256" key="2">
    <source>
        <dbReference type="ARBA" id="ARBA00004141"/>
    </source>
</evidence>
<feature type="domain" description="NADH:quinone oxidoreductase/Mrp antiporter transmembrane" evidence="10">
    <location>
        <begin position="104"/>
        <end position="382"/>
    </location>
</feature>
<dbReference type="EMBL" id="EF221760">
    <property type="protein sequence ID" value="ABN45832.1"/>
    <property type="molecule type" value="Genomic_DNA"/>
</dbReference>
<keyword evidence="11 13" id="KW-0496">Mitochondrion</keyword>
<dbReference type="AlphaFoldDB" id="A3RE55"/>
<keyword evidence="12" id="KW-1185">Reference proteome</keyword>
<dbReference type="GO" id="GO:0015990">
    <property type="term" value="P:electron transport coupled proton transport"/>
    <property type="evidence" value="ECO:0007669"/>
    <property type="project" value="TreeGrafter"/>
</dbReference>
<dbReference type="GeneID" id="4924539"/>
<evidence type="ECO:0000313" key="14">
    <source>
        <dbReference type="RefSeq" id="YP_001096008.1"/>
    </source>
</evidence>
<evidence type="ECO:0000313" key="13">
    <source>
        <dbReference type="RefSeq" id="YP_001095997.1"/>
    </source>
</evidence>
<name>A3RE55_9ACAR</name>
<evidence type="ECO:0000256" key="4">
    <source>
        <dbReference type="ARBA" id="ARBA00022692"/>
    </source>
</evidence>
<geneLocation type="mitochondrion" evidence="11 13"/>
<sequence>MWFFLVGYIFFMGVLVNLFMLYYFILEENFMLLEVVLWDFSLLEVKLYFYVDYMSVLFMLVVSMISMLTFFFSSVYMGVENNKYYFIILTFIFVISMFIVILGMNLWMILLGWDMLGVVSYFLVVFYNSEMSNYSGIITVMTNRWGDVGLILSLFFFLNDYSFDIISEASLKNLFFIFLLMSCFTKSAQFPFSAWLPLAMAAPTPISALVHSSTLVTAGVYLFIRFSGFFKNNSFLLKLVLLLSVFTLSVAGVMAFFEMDLKKVIAFSTLSQLSLMMIVLFLGNEVLSFFHILSHALYKAMLFLCSGVLIHESGNNQDIRGMNKVLKSNKLVPSVLLVCSLSLMGFPFLSGFYSKDLIMEMVFSLNFNVFFFSFMVVSVVLTVIYSLRLIYYSVLMGKMGGSFNFVSEWNFMYLVLMLGGVGVLFLGSLLNWLMIEKLEFIFLIKSVKSLCLVLVLISFFFYFCVNMDFLKILKNKQYMYTSFFLVSFQGAVFNVLFNKTNYMVFYFEQMFESSHSKVFYVSVEDSIAYLGLIKYFYFYFSLMGLLLGYKFLFVKLVSFS</sequence>
<dbReference type="GeneID" id="4924543"/>
<dbReference type="RefSeq" id="YP_001096008.1">
    <property type="nucleotide sequence ID" value="NC_009093.1"/>
</dbReference>
<feature type="transmembrane region" description="Helical" evidence="9">
    <location>
        <begin position="148"/>
        <end position="167"/>
    </location>
</feature>
<evidence type="ECO:0000256" key="5">
    <source>
        <dbReference type="ARBA" id="ARBA00022989"/>
    </source>
</evidence>
<evidence type="ECO:0000256" key="9">
    <source>
        <dbReference type="SAM" id="Phobius"/>
    </source>
</evidence>
<reference evidence="13 14" key="1">
    <citation type="submission" date="2000-08" db="EMBL/GenBank/DDBJ databases">
        <authorList>
            <consortium name="NCBI Genome Project"/>
        </authorList>
    </citation>
    <scope>NUCLEOTIDE SEQUENCE</scope>
    <source>
        <strain evidence="13 14">COS</strain>
    </source>
</reference>
<dbReference type="EMBL" id="EF221760">
    <property type="protein sequence ID" value="ABN45843.1"/>
    <property type="molecule type" value="Genomic_DNA"/>
</dbReference>
<feature type="transmembrane region" description="Helical" evidence="9">
    <location>
        <begin position="369"/>
        <end position="391"/>
    </location>
</feature>
<dbReference type="CTD" id="4540"/>
<feature type="transmembrane region" description="Helical" evidence="9">
    <location>
        <begin position="264"/>
        <end position="283"/>
    </location>
</feature>
<dbReference type="GO" id="GO:0016020">
    <property type="term" value="C:membrane"/>
    <property type="evidence" value="ECO:0007669"/>
    <property type="project" value="UniProtKB-SubCell"/>
</dbReference>
<evidence type="ECO:0000256" key="7">
    <source>
        <dbReference type="ARBA" id="ARBA00031027"/>
    </source>
</evidence>
<dbReference type="RefSeq" id="YP_001095997.1">
    <property type="nucleotide sequence ID" value="NC_009093.1"/>
</dbReference>
<protein>
    <recommendedName>
        <fullName evidence="3">NADH:ubiquinone reductase (H(+)-translocating)</fullName>
        <ecNumber evidence="3">7.1.1.2</ecNumber>
    </recommendedName>
    <alternativeName>
        <fullName evidence="7">NADH dehydrogenase subunit 5</fullName>
    </alternativeName>
</protein>
<dbReference type="InterPro" id="IPR003945">
    <property type="entry name" value="NU5C-like"/>
</dbReference>
<feature type="transmembrane region" description="Helical" evidence="9">
    <location>
        <begin position="208"/>
        <end position="229"/>
    </location>
</feature>
<accession>A3RE55</accession>
<reference evidence="11 12" key="2">
    <citation type="journal article" date="2007" name="Gene">
        <title>The mitochondrial genome of the predatory mite Metaseiulus occidentalis (Arthropoda: Chelicerata: Acari: Phytoseiidae) is unexpectedly large and contains several novel features.</title>
        <authorList>
            <person name="Jeyaprakash A."/>
            <person name="Hoy M.A."/>
        </authorList>
    </citation>
    <scope>NUCLEOTIDE SEQUENCE</scope>
    <source>
        <strain evidence="11 13">COS</strain>
    </source>
</reference>
<dbReference type="PANTHER" id="PTHR42829">
    <property type="entry name" value="NADH-UBIQUINONE OXIDOREDUCTASE CHAIN 5"/>
    <property type="match status" value="1"/>
</dbReference>